<reference evidence="3 4" key="1">
    <citation type="submission" date="2019-10" db="EMBL/GenBank/DDBJ databases">
        <authorList>
            <person name="Karimi E."/>
        </authorList>
    </citation>
    <scope>NUCLEOTIDE SEQUENCE [LARGE SCALE GENOMIC DNA]</scope>
    <source>
        <strain evidence="3">Exiguobacterium sp. 9Y</strain>
    </source>
</reference>
<dbReference type="PROSITE" id="PS50887">
    <property type="entry name" value="GGDEF"/>
    <property type="match status" value="1"/>
</dbReference>
<dbReference type="InterPro" id="IPR029787">
    <property type="entry name" value="Nucleotide_cyclase"/>
</dbReference>
<dbReference type="InterPro" id="IPR052155">
    <property type="entry name" value="Biofilm_reg_signaling"/>
</dbReference>
<feature type="transmembrane region" description="Helical" evidence="1">
    <location>
        <begin position="36"/>
        <end position="54"/>
    </location>
</feature>
<keyword evidence="4" id="KW-1185">Reference proteome</keyword>
<dbReference type="PANTHER" id="PTHR44757">
    <property type="entry name" value="DIGUANYLATE CYCLASE DGCP"/>
    <property type="match status" value="1"/>
</dbReference>
<dbReference type="InterPro" id="IPR043128">
    <property type="entry name" value="Rev_trsase/Diguanyl_cyclase"/>
</dbReference>
<dbReference type="AlphaFoldDB" id="A0A653I397"/>
<name>A0A653I397_9BACL</name>
<dbReference type="SUPFAM" id="SSF55073">
    <property type="entry name" value="Nucleotide cyclase"/>
    <property type="match status" value="1"/>
</dbReference>
<feature type="transmembrane region" description="Helical" evidence="1">
    <location>
        <begin position="66"/>
        <end position="86"/>
    </location>
</feature>
<dbReference type="NCBIfam" id="TIGR00254">
    <property type="entry name" value="GGDEF"/>
    <property type="match status" value="1"/>
</dbReference>
<gene>
    <name evidence="3" type="ORF">EXIGUO9Y_110112</name>
</gene>
<dbReference type="InterPro" id="IPR000160">
    <property type="entry name" value="GGDEF_dom"/>
</dbReference>
<organism evidence="3 4">
    <name type="scientific">Exiguobacterium oxidotolerans</name>
    <dbReference type="NCBI Taxonomy" id="223958"/>
    <lineage>
        <taxon>Bacteria</taxon>
        <taxon>Bacillati</taxon>
        <taxon>Bacillota</taxon>
        <taxon>Bacilli</taxon>
        <taxon>Bacillales</taxon>
        <taxon>Bacillales Family XII. Incertae Sedis</taxon>
        <taxon>Exiguobacterium</taxon>
    </lineage>
</organism>
<dbReference type="Gene3D" id="3.30.70.270">
    <property type="match status" value="1"/>
</dbReference>
<keyword evidence="1" id="KW-0472">Membrane</keyword>
<sequence>MSKAFKRMTGGIVIYLIISYTILLLIPNAFVIPAAIFSSFVGSLLITIAAILFYRKTPSPELKWILIAVSAYFIGDLGGVVSGYFSLTSVNLNVLLDFPYTIHLLTITIFLFRLLDIEHFRSQKLLILDSLTLFTVAMIASYLTIFKYIPEYTRTFAEQFSWDIYSFLTILLTLFFFLLYASGLKKPVSLFAFSFLMGGTFLLGMINFLFYSFLLNDFTFYAMLLLPLYPLSSYFFISFLVTRHLPIIAKQQLLLLRIEQILRPSFSYVLLLLLITYVTFSPVTTRFYFITIATTFLLFLTRQLFSYRENVRLLRETTSLQENLETIVSQKTELLRLREQEFKALFLSYPQMVLEVNQASHILSGNPAAIREGWMEKSLKDEQARLFKQVMEALHANKGVPSLSKTFYIPHDEEDLIYTMTSICIADQERVFIILSDVTEDVRQEQWLEKLGNHDALTRLPNRRFFEEQLQTLLPTLRHGSLLFVDLDGFKAINDTYGHDAGDLLLQETADRLQQLIQGEELVARLGGDEFILFTVRDEDETTAFASKLLASLNEPFYIKDQTMSVTPSIGISLYPSDGKSSNVLLIRADEAMYHIKNTNKNNFQFAAQLKRN</sequence>
<feature type="transmembrane region" description="Helical" evidence="1">
    <location>
        <begin position="98"/>
        <end position="115"/>
    </location>
</feature>
<feature type="transmembrane region" description="Helical" evidence="1">
    <location>
        <begin position="261"/>
        <end position="280"/>
    </location>
</feature>
<keyword evidence="1" id="KW-1133">Transmembrane helix</keyword>
<dbReference type="SMART" id="SM00267">
    <property type="entry name" value="GGDEF"/>
    <property type="match status" value="1"/>
</dbReference>
<feature type="transmembrane region" description="Helical" evidence="1">
    <location>
        <begin position="188"/>
        <end position="214"/>
    </location>
</feature>
<dbReference type="Pfam" id="PF00990">
    <property type="entry name" value="GGDEF"/>
    <property type="match status" value="1"/>
</dbReference>
<dbReference type="PANTHER" id="PTHR44757:SF2">
    <property type="entry name" value="BIOFILM ARCHITECTURE MAINTENANCE PROTEIN MBAA"/>
    <property type="match status" value="1"/>
</dbReference>
<evidence type="ECO:0000313" key="4">
    <source>
        <dbReference type="Proteomes" id="UP000439752"/>
    </source>
</evidence>
<keyword evidence="1" id="KW-0812">Transmembrane</keyword>
<dbReference type="Proteomes" id="UP000439752">
    <property type="component" value="Unassembled WGS sequence"/>
</dbReference>
<feature type="transmembrane region" description="Helical" evidence="1">
    <location>
        <begin position="164"/>
        <end position="181"/>
    </location>
</feature>
<protein>
    <recommendedName>
        <fullName evidence="2">GGDEF domain-containing protein</fullName>
    </recommendedName>
</protein>
<feature type="transmembrane region" description="Helical" evidence="1">
    <location>
        <begin position="12"/>
        <end position="30"/>
    </location>
</feature>
<proteinExistence type="predicted"/>
<dbReference type="EMBL" id="CABWKQ010000003">
    <property type="protein sequence ID" value="VWX33309.1"/>
    <property type="molecule type" value="Genomic_DNA"/>
</dbReference>
<dbReference type="RefSeq" id="WP_159172743.1">
    <property type="nucleotide sequence ID" value="NZ_LR732308.1"/>
</dbReference>
<dbReference type="CDD" id="cd01949">
    <property type="entry name" value="GGDEF"/>
    <property type="match status" value="1"/>
</dbReference>
<feature type="domain" description="GGDEF" evidence="2">
    <location>
        <begin position="478"/>
        <end position="609"/>
    </location>
</feature>
<evidence type="ECO:0000259" key="2">
    <source>
        <dbReference type="PROSITE" id="PS50887"/>
    </source>
</evidence>
<feature type="transmembrane region" description="Helical" evidence="1">
    <location>
        <begin position="220"/>
        <end position="241"/>
    </location>
</feature>
<evidence type="ECO:0000256" key="1">
    <source>
        <dbReference type="SAM" id="Phobius"/>
    </source>
</evidence>
<evidence type="ECO:0000313" key="3">
    <source>
        <dbReference type="EMBL" id="VWX33309.1"/>
    </source>
</evidence>
<feature type="transmembrane region" description="Helical" evidence="1">
    <location>
        <begin position="127"/>
        <end position="149"/>
    </location>
</feature>
<accession>A0A653I397</accession>